<accession>A0A1G8K331</accession>
<evidence type="ECO:0000313" key="4">
    <source>
        <dbReference type="EMBL" id="SDI37834.1"/>
    </source>
</evidence>
<feature type="signal peptide" evidence="2">
    <location>
        <begin position="1"/>
        <end position="17"/>
    </location>
</feature>
<gene>
    <name evidence="4" type="ORF">SAMN05216192_10520</name>
</gene>
<keyword evidence="5" id="KW-1185">Reference proteome</keyword>
<evidence type="ECO:0000256" key="2">
    <source>
        <dbReference type="SAM" id="SignalP"/>
    </source>
</evidence>
<dbReference type="PANTHER" id="PTHR39176">
    <property type="entry name" value="PERIPLASMIC PROTEIN-RELATED"/>
    <property type="match status" value="1"/>
</dbReference>
<sequence>MKKAILLTTIMCSLALAGCGNNAQQNTNSAGSDPAAQETAAPSATAPATAAPEETAAAATATTAPAATAAAEQTPAASAVKQKYLDKLDAVEAGLSDLQEQYDSGVTASMTEAATKEYERWDKALNEVYTALKSLLSESEMAELKEEQLEWVTYRDKTAEEAAAKYEGGTMQPLEYVAVLASTTKERSYELVNMYMK</sequence>
<feature type="domain" description="Lysozyme inhibitor LprI-like N-terminal" evidence="3">
    <location>
        <begin position="103"/>
        <end position="191"/>
    </location>
</feature>
<dbReference type="OrthoDB" id="2438161at2"/>
<name>A0A1G8K331_9BACL</name>
<feature type="compositionally biased region" description="Low complexity" evidence="1">
    <location>
        <begin position="34"/>
        <end position="75"/>
    </location>
</feature>
<dbReference type="AlphaFoldDB" id="A0A1G8K331"/>
<dbReference type="Proteomes" id="UP000199050">
    <property type="component" value="Unassembled WGS sequence"/>
</dbReference>
<proteinExistence type="predicted"/>
<dbReference type="STRING" id="1174501.SAMN05216192_10520"/>
<dbReference type="Gene3D" id="1.20.1270.180">
    <property type="match status" value="1"/>
</dbReference>
<dbReference type="PANTHER" id="PTHR39176:SF1">
    <property type="entry name" value="PERIPLASMIC PROTEIN"/>
    <property type="match status" value="1"/>
</dbReference>
<feature type="chain" id="PRO_5038554172" description="Lysozyme inhibitor LprI-like N-terminal domain-containing protein" evidence="2">
    <location>
        <begin position="18"/>
        <end position="197"/>
    </location>
</feature>
<keyword evidence="2" id="KW-0732">Signal</keyword>
<dbReference type="PROSITE" id="PS51257">
    <property type="entry name" value="PROKAR_LIPOPROTEIN"/>
    <property type="match status" value="1"/>
</dbReference>
<protein>
    <recommendedName>
        <fullName evidence="3">Lysozyme inhibitor LprI-like N-terminal domain-containing protein</fullName>
    </recommendedName>
</protein>
<evidence type="ECO:0000313" key="5">
    <source>
        <dbReference type="Proteomes" id="UP000199050"/>
    </source>
</evidence>
<dbReference type="InterPro" id="IPR009739">
    <property type="entry name" value="LprI-like_N"/>
</dbReference>
<dbReference type="EMBL" id="FNDX01000005">
    <property type="protein sequence ID" value="SDI37834.1"/>
    <property type="molecule type" value="Genomic_DNA"/>
</dbReference>
<dbReference type="Pfam" id="PF07007">
    <property type="entry name" value="LprI"/>
    <property type="match status" value="1"/>
</dbReference>
<evidence type="ECO:0000259" key="3">
    <source>
        <dbReference type="Pfam" id="PF07007"/>
    </source>
</evidence>
<reference evidence="5" key="1">
    <citation type="submission" date="2016-10" db="EMBL/GenBank/DDBJ databases">
        <authorList>
            <person name="Varghese N."/>
            <person name="Submissions S."/>
        </authorList>
    </citation>
    <scope>NUCLEOTIDE SEQUENCE [LARGE SCALE GENOMIC DNA]</scope>
    <source>
        <strain evidence="5">CGMCC 1.11012</strain>
    </source>
</reference>
<feature type="region of interest" description="Disordered" evidence="1">
    <location>
        <begin position="24"/>
        <end position="75"/>
    </location>
</feature>
<evidence type="ECO:0000256" key="1">
    <source>
        <dbReference type="SAM" id="MobiDB-lite"/>
    </source>
</evidence>
<dbReference type="RefSeq" id="WP_090713204.1">
    <property type="nucleotide sequence ID" value="NZ_CBCSKY010000002.1"/>
</dbReference>
<organism evidence="4 5">
    <name type="scientific">Paenibacillus typhae</name>
    <dbReference type="NCBI Taxonomy" id="1174501"/>
    <lineage>
        <taxon>Bacteria</taxon>
        <taxon>Bacillati</taxon>
        <taxon>Bacillota</taxon>
        <taxon>Bacilli</taxon>
        <taxon>Bacillales</taxon>
        <taxon>Paenibacillaceae</taxon>
        <taxon>Paenibacillus</taxon>
    </lineage>
</organism>